<dbReference type="Gene3D" id="3.10.310.30">
    <property type="match status" value="1"/>
</dbReference>
<dbReference type="PANTHER" id="PTHR46922:SF4">
    <property type="entry name" value="DHHA1 DOMAIN PROTEIN"/>
    <property type="match status" value="1"/>
</dbReference>
<reference evidence="1" key="1">
    <citation type="journal article" date="2019" name="MBio">
        <title>Virus Genomes from Deep Sea Sediments Expand the Ocean Megavirome and Support Independent Origins of Viral Gigantism.</title>
        <authorList>
            <person name="Backstrom D."/>
            <person name="Yutin N."/>
            <person name="Jorgensen S.L."/>
            <person name="Dharamshi J."/>
            <person name="Homa F."/>
            <person name="Zaremba-Niedwiedzka K."/>
            <person name="Spang A."/>
            <person name="Wolf Y.I."/>
            <person name="Koonin E.V."/>
            <person name="Ettema T.J."/>
        </authorList>
    </citation>
    <scope>NUCLEOTIDE SEQUENCE</scope>
</reference>
<accession>A0A481YUA9</accession>
<dbReference type="PANTHER" id="PTHR46922">
    <property type="entry name" value="DHHA1 DOMAIN PROTEIN"/>
    <property type="match status" value="1"/>
</dbReference>
<dbReference type="EMBL" id="MK500334">
    <property type="protein sequence ID" value="QBK86517.1"/>
    <property type="molecule type" value="Genomic_DNA"/>
</dbReference>
<organism evidence="1">
    <name type="scientific">Marseillevirus LCMAC102</name>
    <dbReference type="NCBI Taxonomy" id="2506603"/>
    <lineage>
        <taxon>Viruses</taxon>
        <taxon>Varidnaviria</taxon>
        <taxon>Bamfordvirae</taxon>
        <taxon>Nucleocytoviricota</taxon>
        <taxon>Megaviricetes</taxon>
        <taxon>Pimascovirales</taxon>
        <taxon>Pimascovirales incertae sedis</taxon>
        <taxon>Marseilleviridae</taxon>
    </lineage>
</organism>
<dbReference type="SUPFAM" id="SSF64182">
    <property type="entry name" value="DHH phosphoesterases"/>
    <property type="match status" value="1"/>
</dbReference>
<protein>
    <submittedName>
        <fullName evidence="1">DHH family phosphohydrolase</fullName>
    </submittedName>
</protein>
<evidence type="ECO:0000313" key="1">
    <source>
        <dbReference type="EMBL" id="QBK86517.1"/>
    </source>
</evidence>
<keyword evidence="1" id="KW-0378">Hydrolase</keyword>
<dbReference type="GO" id="GO:0016787">
    <property type="term" value="F:hydrolase activity"/>
    <property type="evidence" value="ECO:0007669"/>
    <property type="project" value="UniProtKB-KW"/>
</dbReference>
<dbReference type="InterPro" id="IPR038763">
    <property type="entry name" value="DHH_sf"/>
</dbReference>
<name>A0A481YUA9_9VIRU</name>
<proteinExistence type="predicted"/>
<gene>
    <name evidence="1" type="ORF">LCMAC102_03120</name>
</gene>
<sequence>MGSEKNLSFGEGEKCKKLHPESFDVCLYHFGCPDGIGGAFPFWRINRSRYEPTNPKVVRFDFRGVKHNEPYPEDLIRGKNVVIVDFSYKRDVIKEMCRKATLVYILDHHETARRELEGLEQELSNFGYIFDLDRSGAQIAFDWCYPDTPRPWFIEIIADRDLWKWEIPNSKEIGKALYYFDWYKWEKMEELLNNLNNAPSLIKKFTEQGRILLDIDNRDISYAVGTSKLCEFQGHRIRLSTCPPSLRSEVGNATANLHDCEFAATWRYDVETDQWWISLRGSKTCCIQLNQITEKFGGGGHSKACGFTIHGVDSNEWRRADAKKRFKMAHGTIRDYFKLISTQNIYKNY</sequence>